<dbReference type="RefSeq" id="WP_089291294.1">
    <property type="nucleotide sequence ID" value="NZ_BOMU01000006.1"/>
</dbReference>
<accession>A0A238V287</accession>
<dbReference type="InterPro" id="IPR025412">
    <property type="entry name" value="DUF4304"/>
</dbReference>
<evidence type="ECO:0008006" key="3">
    <source>
        <dbReference type="Google" id="ProtNLM"/>
    </source>
</evidence>
<protein>
    <recommendedName>
        <fullName evidence="3">DUF4304 domain-containing protein</fullName>
    </recommendedName>
</protein>
<dbReference type="AlphaFoldDB" id="A0A238V287"/>
<dbReference type="OrthoDB" id="3398971at2"/>
<gene>
    <name evidence="1" type="ORF">SAMN06264365_101527</name>
</gene>
<evidence type="ECO:0000313" key="1">
    <source>
        <dbReference type="EMBL" id="SNR28261.1"/>
    </source>
</evidence>
<evidence type="ECO:0000313" key="2">
    <source>
        <dbReference type="Proteomes" id="UP000198415"/>
    </source>
</evidence>
<sequence length="199" mass="22623">MDAEALLDEFAVRLGEYLAGQGFEADEWTFRRYSEHRDALIIEFQRAKLWNDEEAYFFINVSLSLNPTWEYRCSLEGRSADEPPRGTAGKLLTRIEPVSPYEDCWRIVNEATLVDVLNKACGQLGEVLPQLAELLDRTELLGRLPEIFGRGAAWRFHGWILAERGPSPELERLLAEEVRAHPVSSEIADEIRGYAATKA</sequence>
<proteinExistence type="predicted"/>
<organism evidence="1 2">
    <name type="scientific">Actinoplanes regularis</name>
    <dbReference type="NCBI Taxonomy" id="52697"/>
    <lineage>
        <taxon>Bacteria</taxon>
        <taxon>Bacillati</taxon>
        <taxon>Actinomycetota</taxon>
        <taxon>Actinomycetes</taxon>
        <taxon>Micromonosporales</taxon>
        <taxon>Micromonosporaceae</taxon>
        <taxon>Actinoplanes</taxon>
    </lineage>
</organism>
<dbReference type="EMBL" id="FZNR01000001">
    <property type="protein sequence ID" value="SNR28261.1"/>
    <property type="molecule type" value="Genomic_DNA"/>
</dbReference>
<name>A0A238V287_9ACTN</name>
<dbReference type="Pfam" id="PF14137">
    <property type="entry name" value="DUF4304"/>
    <property type="match status" value="1"/>
</dbReference>
<reference evidence="1 2" key="1">
    <citation type="submission" date="2017-06" db="EMBL/GenBank/DDBJ databases">
        <authorList>
            <person name="Kim H.J."/>
            <person name="Triplett B.A."/>
        </authorList>
    </citation>
    <scope>NUCLEOTIDE SEQUENCE [LARGE SCALE GENOMIC DNA]</scope>
    <source>
        <strain evidence="1 2">DSM 43151</strain>
    </source>
</reference>
<keyword evidence="2" id="KW-1185">Reference proteome</keyword>
<dbReference type="Proteomes" id="UP000198415">
    <property type="component" value="Unassembled WGS sequence"/>
</dbReference>